<protein>
    <submittedName>
        <fullName evidence="1">Uncharacterized protein</fullName>
    </submittedName>
</protein>
<evidence type="ECO:0000313" key="1">
    <source>
        <dbReference type="EMBL" id="KAF1931572.1"/>
    </source>
</evidence>
<dbReference type="GeneID" id="54346892"/>
<reference evidence="1" key="1">
    <citation type="journal article" date="2020" name="Stud. Mycol.">
        <title>101 Dothideomycetes genomes: a test case for predicting lifestyles and emergence of pathogens.</title>
        <authorList>
            <person name="Haridas S."/>
            <person name="Albert R."/>
            <person name="Binder M."/>
            <person name="Bloem J."/>
            <person name="Labutti K."/>
            <person name="Salamov A."/>
            <person name="Andreopoulos B."/>
            <person name="Baker S."/>
            <person name="Barry K."/>
            <person name="Bills G."/>
            <person name="Bluhm B."/>
            <person name="Cannon C."/>
            <person name="Castanera R."/>
            <person name="Culley D."/>
            <person name="Daum C."/>
            <person name="Ezra D."/>
            <person name="Gonzalez J."/>
            <person name="Henrissat B."/>
            <person name="Kuo A."/>
            <person name="Liang C."/>
            <person name="Lipzen A."/>
            <person name="Lutzoni F."/>
            <person name="Magnuson J."/>
            <person name="Mondo S."/>
            <person name="Nolan M."/>
            <person name="Ohm R."/>
            <person name="Pangilinan J."/>
            <person name="Park H.-J."/>
            <person name="Ramirez L."/>
            <person name="Alfaro M."/>
            <person name="Sun H."/>
            <person name="Tritt A."/>
            <person name="Yoshinaga Y."/>
            <person name="Zwiers L.-H."/>
            <person name="Turgeon B."/>
            <person name="Goodwin S."/>
            <person name="Spatafora J."/>
            <person name="Crous P."/>
            <person name="Grigoriev I."/>
        </authorList>
    </citation>
    <scope>NUCLEOTIDE SEQUENCE</scope>
    <source>
        <strain evidence="1">CBS 183.55</strain>
    </source>
</reference>
<dbReference type="AlphaFoldDB" id="A0A6A5RUN7"/>
<keyword evidence="2" id="KW-1185">Reference proteome</keyword>
<dbReference type="Proteomes" id="UP000800082">
    <property type="component" value="Unassembled WGS sequence"/>
</dbReference>
<proteinExistence type="predicted"/>
<accession>A0A6A5RUN7</accession>
<dbReference type="RefSeq" id="XP_033451820.1">
    <property type="nucleotide sequence ID" value="XM_033589245.1"/>
</dbReference>
<evidence type="ECO:0000313" key="2">
    <source>
        <dbReference type="Proteomes" id="UP000800082"/>
    </source>
</evidence>
<gene>
    <name evidence="1" type="ORF">M421DRAFT_315536</name>
</gene>
<name>A0A6A5RUN7_9PLEO</name>
<dbReference type="EMBL" id="ML978960">
    <property type="protein sequence ID" value="KAF1931572.1"/>
    <property type="molecule type" value="Genomic_DNA"/>
</dbReference>
<organism evidence="1 2">
    <name type="scientific">Didymella exigua CBS 183.55</name>
    <dbReference type="NCBI Taxonomy" id="1150837"/>
    <lineage>
        <taxon>Eukaryota</taxon>
        <taxon>Fungi</taxon>
        <taxon>Dikarya</taxon>
        <taxon>Ascomycota</taxon>
        <taxon>Pezizomycotina</taxon>
        <taxon>Dothideomycetes</taxon>
        <taxon>Pleosporomycetidae</taxon>
        <taxon>Pleosporales</taxon>
        <taxon>Pleosporineae</taxon>
        <taxon>Didymellaceae</taxon>
        <taxon>Didymella</taxon>
    </lineage>
</organism>
<sequence length="110" mass="12559">MAEHVLPIGRSRVESVLARPNRRHRSSVHSFLRRLPTALCLQLATCALVYPSADHLNRAKNCFLHHSVVSANLHVNMHSRERQDTCARLSRVQEQRVQVRFDGTLVSNLD</sequence>